<protein>
    <recommendedName>
        <fullName evidence="4">FCP1 homology domain-containing protein</fullName>
    </recommendedName>
</protein>
<evidence type="ECO:0000256" key="1">
    <source>
        <dbReference type="ARBA" id="ARBA00022801"/>
    </source>
</evidence>
<gene>
    <name evidence="5" type="ORF">GDO86_000986</name>
</gene>
<organism evidence="5 6">
    <name type="scientific">Hymenochirus boettgeri</name>
    <name type="common">Congo dwarf clawed frog</name>
    <dbReference type="NCBI Taxonomy" id="247094"/>
    <lineage>
        <taxon>Eukaryota</taxon>
        <taxon>Metazoa</taxon>
        <taxon>Chordata</taxon>
        <taxon>Craniata</taxon>
        <taxon>Vertebrata</taxon>
        <taxon>Euteleostomi</taxon>
        <taxon>Amphibia</taxon>
        <taxon>Batrachia</taxon>
        <taxon>Anura</taxon>
        <taxon>Pipoidea</taxon>
        <taxon>Pipidae</taxon>
        <taxon>Pipinae</taxon>
        <taxon>Hymenochirus</taxon>
    </lineage>
</organism>
<dbReference type="InterPro" id="IPR050365">
    <property type="entry name" value="TIM50"/>
</dbReference>
<dbReference type="PROSITE" id="PS50969">
    <property type="entry name" value="FCP1"/>
    <property type="match status" value="1"/>
</dbReference>
<proteinExistence type="predicted"/>
<dbReference type="InterPro" id="IPR011948">
    <property type="entry name" value="Dullard_phosphatase"/>
</dbReference>
<accession>A0A8T2KAT9</accession>
<dbReference type="Gene3D" id="3.40.50.1000">
    <property type="entry name" value="HAD superfamily/HAD-like"/>
    <property type="match status" value="1"/>
</dbReference>
<dbReference type="SMART" id="SM00577">
    <property type="entry name" value="CPDc"/>
    <property type="match status" value="1"/>
</dbReference>
<dbReference type="InterPro" id="IPR004274">
    <property type="entry name" value="FCP1_dom"/>
</dbReference>
<evidence type="ECO:0000313" key="5">
    <source>
        <dbReference type="EMBL" id="KAG8454575.1"/>
    </source>
</evidence>
<sequence>MILRSRKIPARPSKDLRTPRKKSEADSPKTPRSGTRIQRRVQLKSPCPVSGVLSKKNTLLQSYNCPNSPNEEDLKTPIREQSVRVHFQLDNSFPGKQTLVTSIYTPVLSYLSPQDNNTDAYSVRNPDRPYFNHIPFEKGREDFNPYKFICNIPPVPSEQRQRRKEIPFKTRSAPESTLVLDLDEILVDSSLLPISGADCTFLIPFQDTYYKVYLKLRPHVREFLEVLCKVYEIFVFTTAKREYAEKILEILDPQKKMIRHRLFQEQCICVEGHYVKDLGVLQRDLAKTVALDTAPHTFPYHITNRIPMQSWTGSKKDRGLLSLIPTLEEMTLVDDVRLVISNQFKVKELVAKMKISQNK</sequence>
<dbReference type="GO" id="GO:0004721">
    <property type="term" value="F:phosphoprotein phosphatase activity"/>
    <property type="evidence" value="ECO:0007669"/>
    <property type="project" value="UniProtKB-KW"/>
</dbReference>
<dbReference type="AlphaFoldDB" id="A0A8T2KAT9"/>
<keyword evidence="6" id="KW-1185">Reference proteome</keyword>
<dbReference type="EMBL" id="JAACNH010000001">
    <property type="protein sequence ID" value="KAG8454576.1"/>
    <property type="molecule type" value="Genomic_DNA"/>
</dbReference>
<name>A0A8T2KAT9_9PIPI</name>
<feature type="domain" description="FCP1 homology" evidence="4">
    <location>
        <begin position="171"/>
        <end position="330"/>
    </location>
</feature>
<dbReference type="SUPFAM" id="SSF56784">
    <property type="entry name" value="HAD-like"/>
    <property type="match status" value="1"/>
</dbReference>
<dbReference type="InterPro" id="IPR036412">
    <property type="entry name" value="HAD-like_sf"/>
</dbReference>
<dbReference type="FunFam" id="3.40.50.1000:FF:000093">
    <property type="entry name" value="NLI interacting factor-like phosphatase family protein"/>
    <property type="match status" value="1"/>
</dbReference>
<evidence type="ECO:0000313" key="6">
    <source>
        <dbReference type="Proteomes" id="UP000812440"/>
    </source>
</evidence>
<feature type="compositionally biased region" description="Basic and acidic residues" evidence="3">
    <location>
        <begin position="12"/>
        <end position="29"/>
    </location>
</feature>
<dbReference type="CDD" id="cd07521">
    <property type="entry name" value="HAD_FCP1-like"/>
    <property type="match status" value="1"/>
</dbReference>
<dbReference type="EMBL" id="JAACNH010000001">
    <property type="protein sequence ID" value="KAG8454575.1"/>
    <property type="molecule type" value="Genomic_DNA"/>
</dbReference>
<reference evidence="5" key="1">
    <citation type="thesis" date="2020" institute="ProQuest LLC" country="789 East Eisenhower Parkway, Ann Arbor, MI, USA">
        <title>Comparative Genomics and Chromosome Evolution.</title>
        <authorList>
            <person name="Mudd A.B."/>
        </authorList>
    </citation>
    <scope>NUCLEOTIDE SEQUENCE</scope>
    <source>
        <strain evidence="5">Female2</strain>
        <tissue evidence="5">Blood</tissue>
    </source>
</reference>
<evidence type="ECO:0000259" key="4">
    <source>
        <dbReference type="PROSITE" id="PS50969"/>
    </source>
</evidence>
<evidence type="ECO:0000256" key="3">
    <source>
        <dbReference type="SAM" id="MobiDB-lite"/>
    </source>
</evidence>
<comment type="caution">
    <text evidence="5">The sequence shown here is derived from an EMBL/GenBank/DDBJ whole genome shotgun (WGS) entry which is preliminary data.</text>
</comment>
<dbReference type="Proteomes" id="UP000812440">
    <property type="component" value="Chromosome 1"/>
</dbReference>
<dbReference type="PANTHER" id="PTHR12210">
    <property type="entry name" value="DULLARD PROTEIN PHOSPHATASE"/>
    <property type="match status" value="1"/>
</dbReference>
<keyword evidence="2" id="KW-0904">Protein phosphatase</keyword>
<dbReference type="InterPro" id="IPR023214">
    <property type="entry name" value="HAD_sf"/>
</dbReference>
<evidence type="ECO:0000256" key="2">
    <source>
        <dbReference type="ARBA" id="ARBA00022912"/>
    </source>
</evidence>
<dbReference type="NCBIfam" id="TIGR02251">
    <property type="entry name" value="HIF-SF_euk"/>
    <property type="match status" value="1"/>
</dbReference>
<keyword evidence="1" id="KW-0378">Hydrolase</keyword>
<dbReference type="Pfam" id="PF03031">
    <property type="entry name" value="NIF"/>
    <property type="match status" value="1"/>
</dbReference>
<feature type="region of interest" description="Disordered" evidence="3">
    <location>
        <begin position="1"/>
        <end position="39"/>
    </location>
</feature>
<dbReference type="OrthoDB" id="277011at2759"/>